<evidence type="ECO:0000313" key="1">
    <source>
        <dbReference type="EMBL" id="CAH2061260.1"/>
    </source>
</evidence>
<organism evidence="1 2">
    <name type="scientific">Thlaspi arvense</name>
    <name type="common">Field penny-cress</name>
    <dbReference type="NCBI Taxonomy" id="13288"/>
    <lineage>
        <taxon>Eukaryota</taxon>
        <taxon>Viridiplantae</taxon>
        <taxon>Streptophyta</taxon>
        <taxon>Embryophyta</taxon>
        <taxon>Tracheophyta</taxon>
        <taxon>Spermatophyta</taxon>
        <taxon>Magnoliopsida</taxon>
        <taxon>eudicotyledons</taxon>
        <taxon>Gunneridae</taxon>
        <taxon>Pentapetalae</taxon>
        <taxon>rosids</taxon>
        <taxon>malvids</taxon>
        <taxon>Brassicales</taxon>
        <taxon>Brassicaceae</taxon>
        <taxon>Thlaspideae</taxon>
        <taxon>Thlaspi</taxon>
    </lineage>
</organism>
<feature type="non-terminal residue" evidence="1">
    <location>
        <position position="194"/>
    </location>
</feature>
<dbReference type="Proteomes" id="UP000836841">
    <property type="component" value="Chromosome 4"/>
</dbReference>
<name>A0AAU9SF64_THLAR</name>
<reference evidence="1 2" key="1">
    <citation type="submission" date="2022-03" db="EMBL/GenBank/DDBJ databases">
        <authorList>
            <person name="Nunn A."/>
            <person name="Chopra R."/>
            <person name="Nunn A."/>
            <person name="Contreras Garrido A."/>
        </authorList>
    </citation>
    <scope>NUCLEOTIDE SEQUENCE [LARGE SCALE GENOMIC DNA]</scope>
</reference>
<dbReference type="EMBL" id="OU466860">
    <property type="protein sequence ID" value="CAH2061260.1"/>
    <property type="molecule type" value="Genomic_DNA"/>
</dbReference>
<proteinExistence type="predicted"/>
<dbReference type="AlphaFoldDB" id="A0AAU9SF64"/>
<evidence type="ECO:0000313" key="2">
    <source>
        <dbReference type="Proteomes" id="UP000836841"/>
    </source>
</evidence>
<keyword evidence="2" id="KW-1185">Reference proteome</keyword>
<accession>A0AAU9SF64</accession>
<sequence>MCVNKFISCKADPRVSRLVEATCFKIFLKIEETYHKKNLPLLIALLSFFDLNNKTFCFQTENGIFIVDFGLQDVLYITGIPIDGEHINWQPYSKAELPEEYTSQSHMVFGHVPCICFNTVANNCHGTFFKQLGLEKLDIFLGDKVLGSVSKKREKPCKISRHKDKNWREHNKYYTRWTNQDQYLVYQPYNEESE</sequence>
<protein>
    <submittedName>
        <fullName evidence="1">Uncharacterized protein</fullName>
    </submittedName>
</protein>
<gene>
    <name evidence="1" type="ORF">TAV2_LOCUS12510</name>
</gene>